<evidence type="ECO:0000256" key="1">
    <source>
        <dbReference type="SAM" id="MobiDB-lite"/>
    </source>
</evidence>
<name>A0A086PXN1_TOXGO</name>
<dbReference type="Proteomes" id="UP000028821">
    <property type="component" value="Unassembled WGS sequence"/>
</dbReference>
<protein>
    <submittedName>
        <fullName evidence="2">Uncharacterized protein</fullName>
    </submittedName>
</protein>
<organism evidence="2 3">
    <name type="scientific">Toxoplasma gondii MAS</name>
    <dbReference type="NCBI Taxonomy" id="943118"/>
    <lineage>
        <taxon>Eukaryota</taxon>
        <taxon>Sar</taxon>
        <taxon>Alveolata</taxon>
        <taxon>Apicomplexa</taxon>
        <taxon>Conoidasida</taxon>
        <taxon>Coccidia</taxon>
        <taxon>Eucoccidiorida</taxon>
        <taxon>Eimeriorina</taxon>
        <taxon>Sarcocystidae</taxon>
        <taxon>Toxoplasma</taxon>
    </lineage>
</organism>
<accession>A0A086PXN1</accession>
<dbReference type="EMBL" id="AEXC02002439">
    <property type="protein sequence ID" value="KFH05113.1"/>
    <property type="molecule type" value="Genomic_DNA"/>
</dbReference>
<comment type="caution">
    <text evidence="2">The sequence shown here is derived from an EMBL/GenBank/DDBJ whole genome shotgun (WGS) entry which is preliminary data.</text>
</comment>
<sequence length="145" mass="16900">MWTPEAENAWAAKSRSAFADLRSFSHPTIPRGFPRFSPSLRRSVLRLQPVRCRPQSSSSAPCSFRGGSRPSPSELCEETARRQERESRTRSIFSDWRLTLENFSNFHRHLSPRSSCHEPQTSFRRTTRLYTENYIKGRRSPQRGQ</sequence>
<evidence type="ECO:0000313" key="2">
    <source>
        <dbReference type="EMBL" id="KFH05113.1"/>
    </source>
</evidence>
<feature type="compositionally biased region" description="Basic and acidic residues" evidence="1">
    <location>
        <begin position="78"/>
        <end position="89"/>
    </location>
</feature>
<gene>
    <name evidence="2" type="ORF">TGMAS_416340</name>
</gene>
<dbReference type="VEuPathDB" id="ToxoDB:TGMAS_416340"/>
<reference evidence="2 3" key="1">
    <citation type="submission" date="2014-04" db="EMBL/GenBank/DDBJ databases">
        <authorList>
            <person name="Sibley D."/>
            <person name="Venepally P."/>
            <person name="Karamycheva S."/>
            <person name="Hadjithomas M."/>
            <person name="Khan A."/>
            <person name="Brunk B."/>
            <person name="Roos D."/>
            <person name="Caler E."/>
            <person name="Lorenzi H."/>
        </authorList>
    </citation>
    <scope>NUCLEOTIDE SEQUENCE [LARGE SCALE GENOMIC DNA]</scope>
    <source>
        <strain evidence="2 3">MAS</strain>
    </source>
</reference>
<dbReference type="AlphaFoldDB" id="A0A086PXN1"/>
<feature type="region of interest" description="Disordered" evidence="1">
    <location>
        <begin position="51"/>
        <end position="89"/>
    </location>
</feature>
<evidence type="ECO:0000313" key="3">
    <source>
        <dbReference type="Proteomes" id="UP000028821"/>
    </source>
</evidence>
<proteinExistence type="predicted"/>